<feature type="compositionally biased region" description="Low complexity" evidence="1">
    <location>
        <begin position="180"/>
        <end position="201"/>
    </location>
</feature>
<comment type="caution">
    <text evidence="3">The sequence shown here is derived from an EMBL/GenBank/DDBJ whole genome shotgun (WGS) entry which is preliminary data.</text>
</comment>
<dbReference type="SUPFAM" id="SSF46934">
    <property type="entry name" value="UBA-like"/>
    <property type="match status" value="1"/>
</dbReference>
<organism evidence="3 4">
    <name type="scientific">Tritrichomonas musculus</name>
    <dbReference type="NCBI Taxonomy" id="1915356"/>
    <lineage>
        <taxon>Eukaryota</taxon>
        <taxon>Metamonada</taxon>
        <taxon>Parabasalia</taxon>
        <taxon>Tritrichomonadida</taxon>
        <taxon>Tritrichomonadidae</taxon>
        <taxon>Tritrichomonas</taxon>
    </lineage>
</organism>
<keyword evidence="4" id="KW-1185">Reference proteome</keyword>
<reference evidence="3 4" key="1">
    <citation type="submission" date="2024-04" db="EMBL/GenBank/DDBJ databases">
        <title>Tritrichomonas musculus Genome.</title>
        <authorList>
            <person name="Alves-Ferreira E."/>
            <person name="Grigg M."/>
            <person name="Lorenzi H."/>
            <person name="Galac M."/>
        </authorList>
    </citation>
    <scope>NUCLEOTIDE SEQUENCE [LARGE SCALE GENOMIC DNA]</scope>
    <source>
        <strain evidence="3 4">EAF2021</strain>
    </source>
</reference>
<dbReference type="PANTHER" id="PTHR23333">
    <property type="entry name" value="UBX DOMAIN CONTAINING PROTEIN"/>
    <property type="match status" value="1"/>
</dbReference>
<gene>
    <name evidence="3" type="ORF">M9Y10_003800</name>
</gene>
<dbReference type="CDD" id="cd14348">
    <property type="entry name" value="UBA_p47"/>
    <property type="match status" value="1"/>
</dbReference>
<dbReference type="Pfam" id="PF14555">
    <property type="entry name" value="UBA_4"/>
    <property type="match status" value="1"/>
</dbReference>
<dbReference type="Gene3D" id="3.30.420.210">
    <property type="entry name" value="SEP domain"/>
    <property type="match status" value="1"/>
</dbReference>
<name>A0ABR2JS77_9EUKA</name>
<dbReference type="Proteomes" id="UP001470230">
    <property type="component" value="Unassembled WGS sequence"/>
</dbReference>
<feature type="region of interest" description="Disordered" evidence="1">
    <location>
        <begin position="42"/>
        <end position="80"/>
    </location>
</feature>
<dbReference type="InterPro" id="IPR029071">
    <property type="entry name" value="Ubiquitin-like_domsf"/>
</dbReference>
<evidence type="ECO:0000259" key="2">
    <source>
        <dbReference type="PROSITE" id="PS51399"/>
    </source>
</evidence>
<evidence type="ECO:0000313" key="4">
    <source>
        <dbReference type="Proteomes" id="UP001470230"/>
    </source>
</evidence>
<accession>A0ABR2JS77</accession>
<dbReference type="PROSITE" id="PS51399">
    <property type="entry name" value="SEP"/>
    <property type="match status" value="1"/>
</dbReference>
<dbReference type="SUPFAM" id="SSF54236">
    <property type="entry name" value="Ubiquitin-like"/>
    <property type="match status" value="1"/>
</dbReference>
<feature type="domain" description="SEP" evidence="2">
    <location>
        <begin position="107"/>
        <end position="170"/>
    </location>
</feature>
<dbReference type="InterPro" id="IPR009060">
    <property type="entry name" value="UBA-like_sf"/>
</dbReference>
<feature type="compositionally biased region" description="Pro residues" evidence="1">
    <location>
        <begin position="49"/>
        <end position="67"/>
    </location>
</feature>
<dbReference type="Pfam" id="PF08059">
    <property type="entry name" value="SEP"/>
    <property type="match status" value="1"/>
</dbReference>
<protein>
    <recommendedName>
        <fullName evidence="2">SEP domain-containing protein</fullName>
    </recommendedName>
</protein>
<dbReference type="PANTHER" id="PTHR23333:SF20">
    <property type="entry name" value="NSFL1 COFACTOR P47"/>
    <property type="match status" value="1"/>
</dbReference>
<proteinExistence type="predicted"/>
<dbReference type="InterPro" id="IPR012989">
    <property type="entry name" value="SEP_domain"/>
</dbReference>
<feature type="compositionally biased region" description="Basic and acidic residues" evidence="1">
    <location>
        <begin position="162"/>
        <end position="171"/>
    </location>
</feature>
<feature type="region of interest" description="Disordered" evidence="1">
    <location>
        <begin position="149"/>
        <end position="220"/>
    </location>
</feature>
<dbReference type="Gene3D" id="1.10.8.10">
    <property type="entry name" value="DNA helicase RuvA subunit, C-terminal domain"/>
    <property type="match status" value="1"/>
</dbReference>
<dbReference type="InterPro" id="IPR036241">
    <property type="entry name" value="NSFL1C_SEP_dom_sf"/>
</dbReference>
<dbReference type="EMBL" id="JAPFFF010000010">
    <property type="protein sequence ID" value="KAK8881072.1"/>
    <property type="molecule type" value="Genomic_DNA"/>
</dbReference>
<sequence>MSDADVASFMSITCSNAQQAKQFLEMSNGNLERAIELYYQNPQGAPQPQQRPQPPQQRPPPHQPRVPPSNHGTAPGDTKGLIDDIFQHAQNQQNAPPEQFDPGDNKVEKIKVTFWKNGFQVEDGEFRSNDDPQNQEFLQAVSRGMIPRELQKPGVELDVEIDDNRDRDYKPKPKPFNPFSGNSRSLGSGSGSAQKNQTAPPKQAPPPTNTNFATPGQPSTKIRLQLPDQLLMFTVNLSATVGNLKGYILQNRPDLRGKKLKLDLAYPPQALTDDNVTIEQAKLKMAQITVTVI</sequence>
<dbReference type="SUPFAM" id="SSF102848">
    <property type="entry name" value="NSFL1 (p97 ATPase) cofactor p47, SEP domain"/>
    <property type="match status" value="1"/>
</dbReference>
<evidence type="ECO:0000313" key="3">
    <source>
        <dbReference type="EMBL" id="KAK8881072.1"/>
    </source>
</evidence>
<dbReference type="SMART" id="SM00553">
    <property type="entry name" value="SEP"/>
    <property type="match status" value="1"/>
</dbReference>
<dbReference type="Gene3D" id="3.10.20.90">
    <property type="entry name" value="Phosphatidylinositol 3-kinase Catalytic Subunit, Chain A, domain 1"/>
    <property type="match status" value="1"/>
</dbReference>
<evidence type="ECO:0000256" key="1">
    <source>
        <dbReference type="SAM" id="MobiDB-lite"/>
    </source>
</evidence>